<comment type="similarity">
    <text evidence="2 9">Belongs to the DXR family.</text>
</comment>
<evidence type="ECO:0000259" key="12">
    <source>
        <dbReference type="Pfam" id="PF13288"/>
    </source>
</evidence>
<dbReference type="GO" id="GO:0016853">
    <property type="term" value="F:isomerase activity"/>
    <property type="evidence" value="ECO:0007669"/>
    <property type="project" value="UniProtKB-KW"/>
</dbReference>
<feature type="binding site" evidence="9">
    <location>
        <position position="9"/>
    </location>
    <ligand>
        <name>NADPH</name>
        <dbReference type="ChEBI" id="CHEBI:57783"/>
    </ligand>
</feature>
<comment type="function">
    <text evidence="9">Catalyzes the NADPH-dependent rearrangement and reduction of 1-deoxy-D-xylulose-5-phosphate (DXP) to 2-C-methyl-D-erythritol 4-phosphate (MEP).</text>
</comment>
<feature type="binding site" evidence="9">
    <location>
        <position position="111"/>
    </location>
    <ligand>
        <name>1-deoxy-D-xylulose 5-phosphate</name>
        <dbReference type="ChEBI" id="CHEBI:57792"/>
    </ligand>
</feature>
<dbReference type="SUPFAM" id="SSF55347">
    <property type="entry name" value="Glyceraldehyde-3-phosphate dehydrogenase-like, C-terminal domain"/>
    <property type="match status" value="1"/>
</dbReference>
<accession>A0A1W1WQE2</accession>
<feature type="binding site" evidence="9">
    <location>
        <position position="199"/>
    </location>
    <ligand>
        <name>Mn(2+)</name>
        <dbReference type="ChEBI" id="CHEBI:29035"/>
    </ligand>
</feature>
<dbReference type="AlphaFoldDB" id="A0A1W1WQE2"/>
<comment type="cofactor">
    <cofactor evidence="9">
        <name>Mg(2+)</name>
        <dbReference type="ChEBI" id="CHEBI:18420"/>
    </cofactor>
    <cofactor evidence="9">
        <name>Mn(2+)</name>
        <dbReference type="ChEBI" id="CHEBI:29035"/>
    </cofactor>
</comment>
<feature type="binding site" evidence="9">
    <location>
        <position position="130"/>
    </location>
    <ligand>
        <name>Mn(2+)</name>
        <dbReference type="ChEBI" id="CHEBI:29035"/>
    </ligand>
</feature>
<comment type="catalytic activity">
    <reaction evidence="8">
        <text>2-C-methyl-D-erythritol 4-phosphate + NADP(+) = 1-deoxy-D-xylulose 5-phosphate + NADPH + H(+)</text>
        <dbReference type="Rhea" id="RHEA:13717"/>
        <dbReference type="ChEBI" id="CHEBI:15378"/>
        <dbReference type="ChEBI" id="CHEBI:57783"/>
        <dbReference type="ChEBI" id="CHEBI:57792"/>
        <dbReference type="ChEBI" id="CHEBI:58262"/>
        <dbReference type="ChEBI" id="CHEBI:58349"/>
        <dbReference type="EC" id="1.1.1.267"/>
    </reaction>
    <physiologicalReaction direction="right-to-left" evidence="8">
        <dbReference type="Rhea" id="RHEA:13719"/>
    </physiologicalReaction>
</comment>
<keyword evidence="5 9" id="KW-0560">Oxidoreductase</keyword>
<comment type="pathway">
    <text evidence="1 9">Isoprenoid biosynthesis; isopentenyl diphosphate biosynthesis via DXP pathway; isopentenyl diphosphate from 1-deoxy-D-xylulose 5-phosphate: step 1/6.</text>
</comment>
<evidence type="ECO:0000313" key="14">
    <source>
        <dbReference type="Proteomes" id="UP000192602"/>
    </source>
</evidence>
<sequence length="354" mass="39270">MKIALLGSTGSIGTNTLEVCRRYGIEVEVLVAGNNIDLLAKQIEEFRPRIVVSAKRANFDAPVVLHGQEGILQALTMCESELVVNALVGFLGLRPTLKAIELGKRVALANKESLVVAGKFIDVSKLRPIDSEHFGLWYLLQSARQPKRLILTASGGALRDWEIERIAHASLQDVLNHPNWSMGTKITIDSATMVNKLFEVLEAYWLFETKHIDAVIEPSSLVHGIVEFMDGSTTMHASKTDMKLPIAYALGIMDEPILSNVDLLAMNIAFRAIDSERYPVWQIKDALLQHPDCGVVVNAANEAAIERFLKGSFTFGDIAQAILQAFERFEGRVVNDIEEIFAIDEEVRNYVKTL</sequence>
<evidence type="ECO:0000256" key="6">
    <source>
        <dbReference type="ARBA" id="ARBA00023211"/>
    </source>
</evidence>
<evidence type="ECO:0000313" key="13">
    <source>
        <dbReference type="EMBL" id="SMC08521.1"/>
    </source>
</evidence>
<comment type="caution">
    <text evidence="9">Lacks conserved residue(s) required for the propagation of feature annotation.</text>
</comment>
<dbReference type="EC" id="1.1.1.267" evidence="9"/>
<feature type="binding site" evidence="9">
    <location>
        <position position="199"/>
    </location>
    <ligand>
        <name>1-deoxy-D-xylulose 5-phosphate</name>
        <dbReference type="ChEBI" id="CHEBI:57792"/>
    </ligand>
</feature>
<dbReference type="PANTHER" id="PTHR30525:SF0">
    <property type="entry name" value="1-DEOXY-D-XYLULOSE 5-PHOSPHATE REDUCTOISOMERASE, CHLOROPLASTIC"/>
    <property type="match status" value="1"/>
</dbReference>
<feature type="binding site" evidence="9">
    <location>
        <position position="177"/>
    </location>
    <ligand>
        <name>1-deoxy-D-xylulose 5-phosphate</name>
        <dbReference type="ChEBI" id="CHEBI:57792"/>
    </ligand>
</feature>
<dbReference type="Pfam" id="PF08436">
    <property type="entry name" value="DXP_redisom_C"/>
    <property type="match status" value="1"/>
</dbReference>
<feature type="binding site" evidence="9">
    <location>
        <position position="12"/>
    </location>
    <ligand>
        <name>NADPH</name>
        <dbReference type="ChEBI" id="CHEBI:57783"/>
    </ligand>
</feature>
<feature type="binding site" evidence="9">
    <location>
        <position position="110"/>
    </location>
    <ligand>
        <name>NADPH</name>
        <dbReference type="ChEBI" id="CHEBI:57783"/>
    </ligand>
</feature>
<dbReference type="SUPFAM" id="SSF51735">
    <property type="entry name" value="NAD(P)-binding Rossmann-fold domains"/>
    <property type="match status" value="1"/>
</dbReference>
<organism evidence="13 14">
    <name type="scientific">Nitratiruptor tergarcus DSM 16512</name>
    <dbReference type="NCBI Taxonomy" id="1069081"/>
    <lineage>
        <taxon>Bacteria</taxon>
        <taxon>Pseudomonadati</taxon>
        <taxon>Campylobacterota</taxon>
        <taxon>Epsilonproteobacteria</taxon>
        <taxon>Nautiliales</taxon>
        <taxon>Nitratiruptoraceae</taxon>
        <taxon>Nitratiruptor</taxon>
    </lineage>
</organism>
<feature type="binding site" evidence="9">
    <location>
        <position position="183"/>
    </location>
    <ligand>
        <name>NADPH</name>
        <dbReference type="ChEBI" id="CHEBI:57783"/>
    </ligand>
</feature>
<dbReference type="InterPro" id="IPR013512">
    <property type="entry name" value="DXP_reductoisomerase_N"/>
</dbReference>
<evidence type="ECO:0000256" key="9">
    <source>
        <dbReference type="HAMAP-Rule" id="MF_00183"/>
    </source>
</evidence>
<evidence type="ECO:0000256" key="1">
    <source>
        <dbReference type="ARBA" id="ARBA00005094"/>
    </source>
</evidence>
<feature type="domain" description="1-deoxy-D-xylulose 5-phosphate reductoisomerase C-terminal" evidence="11">
    <location>
        <begin position="127"/>
        <end position="207"/>
    </location>
</feature>
<proteinExistence type="inferred from homology"/>
<feature type="binding site" evidence="9">
    <location>
        <position position="10"/>
    </location>
    <ligand>
        <name>NADPH</name>
        <dbReference type="ChEBI" id="CHEBI:57783"/>
    </ligand>
</feature>
<dbReference type="Gene3D" id="1.10.1740.10">
    <property type="match status" value="1"/>
</dbReference>
<feature type="binding site" evidence="9">
    <location>
        <position position="196"/>
    </location>
    <ligand>
        <name>1-deoxy-D-xylulose 5-phosphate</name>
        <dbReference type="ChEBI" id="CHEBI:57792"/>
    </ligand>
</feature>
<feature type="binding site" evidence="9">
    <location>
        <position position="154"/>
    </location>
    <ligand>
        <name>1-deoxy-D-xylulose 5-phosphate</name>
        <dbReference type="ChEBI" id="CHEBI:57792"/>
    </ligand>
</feature>
<feature type="binding site" evidence="9">
    <location>
        <position position="190"/>
    </location>
    <ligand>
        <name>1-deoxy-D-xylulose 5-phosphate</name>
        <dbReference type="ChEBI" id="CHEBI:57792"/>
    </ligand>
</feature>
<feature type="binding site" evidence="9">
    <location>
        <position position="112"/>
    </location>
    <ligand>
        <name>NADPH</name>
        <dbReference type="ChEBI" id="CHEBI:57783"/>
    </ligand>
</feature>
<dbReference type="STRING" id="1069081.SAMN05660197_0273"/>
<evidence type="ECO:0000256" key="4">
    <source>
        <dbReference type="ARBA" id="ARBA00022857"/>
    </source>
</evidence>
<keyword evidence="6 9" id="KW-0464">Manganese</keyword>
<dbReference type="Gene3D" id="3.40.50.720">
    <property type="entry name" value="NAD(P)-binding Rossmann-like Domain"/>
    <property type="match status" value="1"/>
</dbReference>
<keyword evidence="13" id="KW-0413">Isomerase</keyword>
<evidence type="ECO:0000256" key="7">
    <source>
        <dbReference type="ARBA" id="ARBA00023229"/>
    </source>
</evidence>
<dbReference type="GO" id="GO:0070402">
    <property type="term" value="F:NADPH binding"/>
    <property type="evidence" value="ECO:0007669"/>
    <property type="project" value="InterPro"/>
</dbReference>
<feature type="domain" description="1-deoxy-D-xylulose 5-phosphate reductoisomerase N-terminal" evidence="10">
    <location>
        <begin position="3"/>
        <end position="118"/>
    </location>
</feature>
<keyword evidence="3 9" id="KW-0479">Metal-binding</keyword>
<dbReference type="InterPro" id="IPR013644">
    <property type="entry name" value="DXP_reductoisomerase_C"/>
</dbReference>
<name>A0A1W1WQE2_9BACT</name>
<dbReference type="Pfam" id="PF13288">
    <property type="entry name" value="DXPR_C"/>
    <property type="match status" value="1"/>
</dbReference>
<dbReference type="GO" id="GO:0051484">
    <property type="term" value="P:isopentenyl diphosphate biosynthetic process, methylerythritol 4-phosphate pathway involved in terpenoid biosynthetic process"/>
    <property type="evidence" value="ECO:0007669"/>
    <property type="project" value="TreeGrafter"/>
</dbReference>
<protein>
    <recommendedName>
        <fullName evidence="9">1-deoxy-D-xylulose 5-phosphate reductoisomerase</fullName>
        <shortName evidence="9">DXP reductoisomerase</shortName>
        <ecNumber evidence="9">1.1.1.267</ecNumber>
    </recommendedName>
    <alternativeName>
        <fullName evidence="9">1-deoxyxylulose-5-phosphate reductoisomerase</fullName>
    </alternativeName>
    <alternativeName>
        <fullName evidence="9">2-C-methyl-D-erythritol 4-phosphate synthase</fullName>
    </alternativeName>
</protein>
<feature type="binding site" evidence="9">
    <location>
        <position position="132"/>
    </location>
    <ligand>
        <name>1-deoxy-D-xylulose 5-phosphate</name>
        <dbReference type="ChEBI" id="CHEBI:57792"/>
    </ligand>
</feature>
<evidence type="ECO:0000256" key="8">
    <source>
        <dbReference type="ARBA" id="ARBA00048543"/>
    </source>
</evidence>
<evidence type="ECO:0000256" key="5">
    <source>
        <dbReference type="ARBA" id="ARBA00023002"/>
    </source>
</evidence>
<keyword evidence="14" id="KW-1185">Reference proteome</keyword>
<keyword evidence="4 9" id="KW-0521">NADP</keyword>
<dbReference type="InterPro" id="IPR036169">
    <property type="entry name" value="DXPR_C_sf"/>
</dbReference>
<keyword evidence="9" id="KW-0460">Magnesium</keyword>
<feature type="domain" description="DXP reductoisomerase C-terminal" evidence="12">
    <location>
        <begin position="238"/>
        <end position="350"/>
    </location>
</feature>
<feature type="binding site" evidence="9">
    <location>
        <position position="35"/>
    </location>
    <ligand>
        <name>NADPH</name>
        <dbReference type="ChEBI" id="CHEBI:57783"/>
    </ligand>
</feature>
<feature type="binding site" evidence="9">
    <location>
        <position position="131"/>
    </location>
    <ligand>
        <name>1-deoxy-D-xylulose 5-phosphate</name>
        <dbReference type="ChEBI" id="CHEBI:57792"/>
    </ligand>
</feature>
<dbReference type="HAMAP" id="MF_00183">
    <property type="entry name" value="DXP_reductoisom"/>
    <property type="match status" value="1"/>
</dbReference>
<dbReference type="PIRSF" id="PIRSF006205">
    <property type="entry name" value="Dxp_reductismrs"/>
    <property type="match status" value="1"/>
</dbReference>
<dbReference type="SUPFAM" id="SSF69055">
    <property type="entry name" value="1-deoxy-D-xylulose-5-phosphate reductoisomerase, C-terminal domain"/>
    <property type="match status" value="1"/>
</dbReference>
<dbReference type="UniPathway" id="UPA00056">
    <property type="reaction ID" value="UER00092"/>
</dbReference>
<dbReference type="NCBIfam" id="TIGR00243">
    <property type="entry name" value="Dxr"/>
    <property type="match status" value="1"/>
</dbReference>
<feature type="binding site" evidence="9">
    <location>
        <position position="132"/>
    </location>
    <ligand>
        <name>Mn(2+)</name>
        <dbReference type="ChEBI" id="CHEBI:29035"/>
    </ligand>
</feature>
<dbReference type="Pfam" id="PF02670">
    <property type="entry name" value="DXP_reductoisom"/>
    <property type="match status" value="1"/>
</dbReference>
<evidence type="ECO:0000256" key="3">
    <source>
        <dbReference type="ARBA" id="ARBA00022723"/>
    </source>
</evidence>
<reference evidence="14" key="1">
    <citation type="submission" date="2017-04" db="EMBL/GenBank/DDBJ databases">
        <authorList>
            <person name="Varghese N."/>
            <person name="Submissions S."/>
        </authorList>
    </citation>
    <scope>NUCLEOTIDE SEQUENCE [LARGE SCALE GENOMIC DNA]</scope>
    <source>
        <strain evidence="14">DSM 16512</strain>
    </source>
</reference>
<evidence type="ECO:0000259" key="10">
    <source>
        <dbReference type="Pfam" id="PF02670"/>
    </source>
</evidence>
<evidence type="ECO:0000256" key="2">
    <source>
        <dbReference type="ARBA" id="ARBA00006825"/>
    </source>
</evidence>
<dbReference type="InterPro" id="IPR036291">
    <property type="entry name" value="NAD(P)-bd_dom_sf"/>
</dbReference>
<feature type="binding site" evidence="9">
    <location>
        <position position="11"/>
    </location>
    <ligand>
        <name>NADPH</name>
        <dbReference type="ChEBI" id="CHEBI:57783"/>
    </ligand>
</feature>
<gene>
    <name evidence="9" type="primary">dxr</name>
    <name evidence="13" type="ORF">SAMN05660197_0273</name>
</gene>
<dbReference type="GO" id="GO:0030145">
    <property type="term" value="F:manganese ion binding"/>
    <property type="evidence" value="ECO:0007669"/>
    <property type="project" value="TreeGrafter"/>
</dbReference>
<dbReference type="InterPro" id="IPR026877">
    <property type="entry name" value="DXPR_C"/>
</dbReference>
<dbReference type="EMBL" id="FWWZ01000001">
    <property type="protein sequence ID" value="SMC08521.1"/>
    <property type="molecule type" value="Genomic_DNA"/>
</dbReference>
<keyword evidence="7 9" id="KW-0414">Isoprene biosynthesis</keyword>
<dbReference type="GO" id="GO:0030604">
    <property type="term" value="F:1-deoxy-D-xylulose-5-phosphate reductoisomerase activity"/>
    <property type="evidence" value="ECO:0007669"/>
    <property type="project" value="UniProtKB-UniRule"/>
</dbReference>
<dbReference type="PANTHER" id="PTHR30525">
    <property type="entry name" value="1-DEOXY-D-XYLULOSE 5-PHOSPHATE REDUCTOISOMERASE"/>
    <property type="match status" value="1"/>
</dbReference>
<feature type="binding site" evidence="9">
    <location>
        <position position="195"/>
    </location>
    <ligand>
        <name>1-deoxy-D-xylulose 5-phosphate</name>
        <dbReference type="ChEBI" id="CHEBI:57792"/>
    </ligand>
</feature>
<dbReference type="InterPro" id="IPR003821">
    <property type="entry name" value="DXP_reductoisomerase"/>
</dbReference>
<dbReference type="Proteomes" id="UP000192602">
    <property type="component" value="Unassembled WGS sequence"/>
</dbReference>
<evidence type="ECO:0000259" key="11">
    <source>
        <dbReference type="Pfam" id="PF08436"/>
    </source>
</evidence>
<feature type="binding site" evidence="9">
    <location>
        <position position="33"/>
    </location>
    <ligand>
        <name>NADPH</name>
        <dbReference type="ChEBI" id="CHEBI:57783"/>
    </ligand>
</feature>